<gene>
    <name evidence="2" type="ORF">T310_8121</name>
</gene>
<feature type="region of interest" description="Disordered" evidence="1">
    <location>
        <begin position="779"/>
        <end position="998"/>
    </location>
</feature>
<dbReference type="AlphaFoldDB" id="A0A0F4YJ83"/>
<dbReference type="EMBL" id="LASV01000524">
    <property type="protein sequence ID" value="KKA17936.1"/>
    <property type="molecule type" value="Genomic_DNA"/>
</dbReference>
<accession>A0A0F4YJ83</accession>
<feature type="compositionally biased region" description="Polar residues" evidence="1">
    <location>
        <begin position="855"/>
        <end position="872"/>
    </location>
</feature>
<sequence>MVVIVLFCCHCSLFTIAHCCLSYLCLFTLLSNHHTLSKSQSQPSFYCLSISSQLQPSSPGNLKHTEITLSTQPISPSLQVDFANLGAMDELTEKRLQDIQMADLGTARREYISSVDKPNKFTRIRKEQLEASRLSNVDEAVRRIAEQNKEQLSAWSSLYKQVDDTGGLEDLDTMMDGQSHRAQLSATIQESGGQTYVETPSSGNSPQPRAHARDARDPGRGGGNVGRRGRGSSVSNTQQNYETFLAEPEGFLAAIRKNRSASVENPGEDVVHAAATTSDDTSEAARPELPEGASNPDTELLDLHSHSGVTTPVAAENQQSLSTTKDDAQSLATAEDEATTNSLTKVQQSHPPESVNMTQKAPFSEPSKASVSTESVEEDDEKDNTQDKPRPTKVFSSNLPQPQIFTQKYSRAQEAETPKTKLDENNDLLLDFSTSTVTTTRNPEKESVPPSAAVQDLMDIDFSRRSRSSSRSVASVQHGPSPSETASPGPAIRAEKAVTPQAPRSISSISSKPSPAKIPVVSYLQELAFINDTLPSLTGEDAENLNERRNKLIRLISGVTEGKAAENLTSLNTRKASEVVSAAMESLSIRSPEDNPPVQEREQAEPAQKKSADVEKTKVASSSQGSSPSELRLRQAVLAAPFVPRSSSSSESPVPSRRRMHVPEDDDDHIFGEHTLPGRSRPSSISTSNSVLRAPSTDSNVDHLCQALTDKLTFDVGPPNTSGQAFPAVQDTARHGIPDNSTAVDRPVASTTGGPISSSFSYPVESAVPAQGVIVNQPTWPAGPLSETTSQYGTNLPLPSIPQNDLTKSTHPNPTATPFKPKGENQSPAHHASHSLCASRHAPTASASLPGGFGQPSQPAQYQAPVQTEQQPSPAPPTRSLYASRHAPTASSSPAASPSPRFSHQQAEQHTNQPFARQNQAAPSFQQRGFPHPWSAASAAGVSSSSSNQPMQPSQYQQQPPVAAAAQSPQSPPLPQTRSLYASRYAILPDDDKKKPLR</sequence>
<evidence type="ECO:0000256" key="1">
    <source>
        <dbReference type="SAM" id="MobiDB-lite"/>
    </source>
</evidence>
<feature type="compositionally biased region" description="Basic and acidic residues" evidence="1">
    <location>
        <begin position="411"/>
        <end position="424"/>
    </location>
</feature>
<evidence type="ECO:0000313" key="2">
    <source>
        <dbReference type="EMBL" id="KKA17936.1"/>
    </source>
</evidence>
<feature type="compositionally biased region" description="Polar residues" evidence="1">
    <location>
        <begin position="801"/>
        <end position="816"/>
    </location>
</feature>
<feature type="compositionally biased region" description="Low complexity" evidence="1">
    <location>
        <begin position="641"/>
        <end position="655"/>
    </location>
</feature>
<feature type="compositionally biased region" description="Basic and acidic residues" evidence="1">
    <location>
        <begin position="599"/>
        <end position="618"/>
    </location>
</feature>
<feature type="region of interest" description="Disordered" evidence="1">
    <location>
        <begin position="276"/>
        <end position="515"/>
    </location>
</feature>
<feature type="compositionally biased region" description="Polar residues" evidence="1">
    <location>
        <begin position="902"/>
        <end position="927"/>
    </location>
</feature>
<keyword evidence="3" id="KW-1185">Reference proteome</keyword>
<proteinExistence type="predicted"/>
<feature type="region of interest" description="Disordered" evidence="1">
    <location>
        <begin position="189"/>
        <end position="237"/>
    </location>
</feature>
<feature type="region of interest" description="Disordered" evidence="1">
    <location>
        <begin position="583"/>
        <end position="697"/>
    </location>
</feature>
<dbReference type="GeneID" id="25320382"/>
<reference evidence="2 3" key="1">
    <citation type="submission" date="2015-04" db="EMBL/GenBank/DDBJ databases">
        <authorList>
            <person name="Heijne W.H."/>
            <person name="Fedorova N.D."/>
            <person name="Nierman W.C."/>
            <person name="Vollebregt A.W."/>
            <person name="Zhao Z."/>
            <person name="Wu L."/>
            <person name="Kumar M."/>
            <person name="Stam H."/>
            <person name="van den Berg M.A."/>
            <person name="Pel H.J."/>
        </authorList>
    </citation>
    <scope>NUCLEOTIDE SEQUENCE [LARGE SCALE GENOMIC DNA]</scope>
    <source>
        <strain evidence="2 3">CBS 393.64</strain>
    </source>
</reference>
<protein>
    <submittedName>
        <fullName evidence="2">Uncharacterized protein</fullName>
    </submittedName>
</protein>
<dbReference type="STRING" id="1408163.A0A0F4YJ83"/>
<feature type="compositionally biased region" description="Low complexity" evidence="1">
    <location>
        <begin position="887"/>
        <end position="900"/>
    </location>
</feature>
<organism evidence="2 3">
    <name type="scientific">Rasamsonia emersonii (strain ATCC 16479 / CBS 393.64 / IMI 116815)</name>
    <dbReference type="NCBI Taxonomy" id="1408163"/>
    <lineage>
        <taxon>Eukaryota</taxon>
        <taxon>Fungi</taxon>
        <taxon>Dikarya</taxon>
        <taxon>Ascomycota</taxon>
        <taxon>Pezizomycotina</taxon>
        <taxon>Eurotiomycetes</taxon>
        <taxon>Eurotiomycetidae</taxon>
        <taxon>Eurotiales</taxon>
        <taxon>Trichocomaceae</taxon>
        <taxon>Rasamsonia</taxon>
    </lineage>
</organism>
<feature type="compositionally biased region" description="Polar residues" evidence="1">
    <location>
        <begin position="394"/>
        <end position="410"/>
    </location>
</feature>
<dbReference type="OrthoDB" id="5372553at2759"/>
<comment type="caution">
    <text evidence="2">The sequence shown here is derived from an EMBL/GenBank/DDBJ whole genome shotgun (WGS) entry which is preliminary data.</text>
</comment>
<feature type="compositionally biased region" description="Polar residues" evidence="1">
    <location>
        <begin position="619"/>
        <end position="629"/>
    </location>
</feature>
<feature type="compositionally biased region" description="Low complexity" evidence="1">
    <location>
        <begin position="935"/>
        <end position="969"/>
    </location>
</feature>
<feature type="compositionally biased region" description="Low complexity" evidence="1">
    <location>
        <begin position="505"/>
        <end position="515"/>
    </location>
</feature>
<feature type="compositionally biased region" description="Low complexity" evidence="1">
    <location>
        <begin position="680"/>
        <end position="690"/>
    </location>
</feature>
<name>A0A0F4YJ83_RASE3</name>
<dbReference type="Proteomes" id="UP000053958">
    <property type="component" value="Unassembled WGS sequence"/>
</dbReference>
<feature type="compositionally biased region" description="Polar residues" evidence="1">
    <location>
        <begin position="473"/>
        <end position="486"/>
    </location>
</feature>
<evidence type="ECO:0000313" key="3">
    <source>
        <dbReference type="Proteomes" id="UP000053958"/>
    </source>
</evidence>
<feature type="compositionally biased region" description="Polar residues" evidence="1">
    <location>
        <begin position="432"/>
        <end position="441"/>
    </location>
</feature>
<dbReference type="RefSeq" id="XP_013324548.1">
    <property type="nucleotide sequence ID" value="XM_013469094.1"/>
</dbReference>
<feature type="compositionally biased region" description="Polar residues" evidence="1">
    <location>
        <begin position="189"/>
        <end position="207"/>
    </location>
</feature>
<feature type="compositionally biased region" description="Polar residues" evidence="1">
    <location>
        <begin position="339"/>
        <end position="361"/>
    </location>
</feature>